<geneLocation type="plasmid" evidence="3 4">
    <name>unnamed</name>
</geneLocation>
<dbReference type="InterPro" id="IPR058596">
    <property type="entry name" value="TraC-like_dom"/>
</dbReference>
<dbReference type="InterPro" id="IPR027417">
    <property type="entry name" value="P-loop_NTPase"/>
</dbReference>
<accession>A0A9X7W4C0</accession>
<dbReference type="PANTHER" id="PTHR30121">
    <property type="entry name" value="UNCHARACTERIZED PROTEIN YJGR-RELATED"/>
    <property type="match status" value="1"/>
</dbReference>
<dbReference type="Proteomes" id="UP000663505">
    <property type="component" value="Plasmid unnamed"/>
</dbReference>
<dbReference type="InterPro" id="IPR051162">
    <property type="entry name" value="T4SS_component"/>
</dbReference>
<dbReference type="Gene3D" id="1.10.8.730">
    <property type="match status" value="1"/>
</dbReference>
<sequence>MPLFPKNRSKKQDQQRQTNLPITDIEQDYLKRSDGRYVALASVSPINMNLLAQQDVERAVDALRRAYNSIPERLQILISSERLNLSEYIEYLRTMQARATKEDQINRLESSIQEIGARSVKSQKVLRFYIALESKFTKQDAAVPELLQAMQKISDALAHASLHVTRLTKTEVMALLYQKLCPDSSLFEPATKDMTLHDLYPAVIDTKTSHRYYVVDETYFRSYTISSYPTKKEKASWLSEIAETSIDLDISITLQKADKFKQLRHLNSSVNAIGLEKQKAKRNALRRMELDQEEEDALETLRDMANDGESLFATTVVLTIREHTLEALWNSDKNLHTSISSAQMRSRPLVYYAKEPLWYTLPLCYRGTLENHVRYDMPSKTVASMQPFNSSTLATNDGIILGNNDDSHDLIILGNALRAMNPHTFMVAKTRQGKSFALFSYICREMDQGEVVIDIDPDRERENIPGEHIYFSLAAHNGKFTTINPFHIRSAVIDTDKKGDDKVHAGGYLRIKIDRLMSFFTRIYPDINTLEAADLETSMRKIYADHGLTYESEILPETYPVLHELYQDLETRDHGKNIVQALKPFVFDGTYAKLFDGPTNWGFTDSRTLQKVDGGTDSIEISRLYTRLDVHELETRAARINLQGLVMDLLLSDLWEYIKLDRKQVINLKVDEAWLLADPKNPLALRFLHDMSKRAGKYGLRLTTATQNVEDFLRTSEGDTVPYGQMIIENSGVKILFHMGDRELDKISEFTLLSEGERQVLQRPKRGNGICIVGNQHAHIQTFMTPEEMKLYDPSEYARLFA</sequence>
<keyword evidence="4" id="KW-1185">Reference proteome</keyword>
<dbReference type="SUPFAM" id="SSF52540">
    <property type="entry name" value="P-loop containing nucleoside triphosphate hydrolases"/>
    <property type="match status" value="1"/>
</dbReference>
<keyword evidence="3" id="KW-0614">Plasmid</keyword>
<evidence type="ECO:0000313" key="4">
    <source>
        <dbReference type="Proteomes" id="UP000663505"/>
    </source>
</evidence>
<dbReference type="KEGG" id="afx:JZ786_24665"/>
<protein>
    <recommendedName>
        <fullName evidence="2">TraC-like domain-containing protein</fullName>
    </recommendedName>
</protein>
<name>A0A9X7W4C0_9BACL</name>
<organism evidence="3 4">
    <name type="scientific">Alicyclobacillus mengziensis</name>
    <dbReference type="NCBI Taxonomy" id="2931921"/>
    <lineage>
        <taxon>Bacteria</taxon>
        <taxon>Bacillati</taxon>
        <taxon>Bacillota</taxon>
        <taxon>Bacilli</taxon>
        <taxon>Bacillales</taxon>
        <taxon>Alicyclobacillaceae</taxon>
        <taxon>Alicyclobacillus</taxon>
    </lineage>
</organism>
<dbReference type="PANTHER" id="PTHR30121:SF6">
    <property type="entry name" value="SLR6007 PROTEIN"/>
    <property type="match status" value="1"/>
</dbReference>
<dbReference type="Gene3D" id="3.40.50.300">
    <property type="entry name" value="P-loop containing nucleotide triphosphate hydrolases"/>
    <property type="match status" value="1"/>
</dbReference>
<proteinExistence type="predicted"/>
<dbReference type="AlphaFoldDB" id="A0A9X7W4C0"/>
<evidence type="ECO:0000313" key="3">
    <source>
        <dbReference type="EMBL" id="QSO50112.1"/>
    </source>
</evidence>
<dbReference type="Pfam" id="PF26593">
    <property type="entry name" value="TraC-like"/>
    <property type="match status" value="1"/>
</dbReference>
<feature type="domain" description="TraC-like" evidence="2">
    <location>
        <begin position="27"/>
        <end position="130"/>
    </location>
</feature>
<reference evidence="3 4" key="1">
    <citation type="submission" date="2021-02" db="EMBL/GenBank/DDBJ databases">
        <title>Alicyclobacillus curvatus sp. nov. and Alicyclobacillus mengziensis sp. nov., two acidophilic bacteria isolated from acid mine drainage.</title>
        <authorList>
            <person name="Huang Y."/>
        </authorList>
    </citation>
    <scope>NUCLEOTIDE SEQUENCE [LARGE SCALE GENOMIC DNA]</scope>
    <source>
        <strain evidence="3 4">S30H14</strain>
        <plasmid evidence="3 4">unnamed</plasmid>
    </source>
</reference>
<gene>
    <name evidence="3" type="ORF">JZ786_24665</name>
</gene>
<dbReference type="CDD" id="cd01127">
    <property type="entry name" value="TrwB_TraG_TraD_VirD4"/>
    <property type="match status" value="1"/>
</dbReference>
<evidence type="ECO:0000256" key="1">
    <source>
        <dbReference type="SAM" id="MobiDB-lite"/>
    </source>
</evidence>
<feature type="region of interest" description="Disordered" evidence="1">
    <location>
        <begin position="1"/>
        <end position="20"/>
    </location>
</feature>
<dbReference type="EMBL" id="CP071183">
    <property type="protein sequence ID" value="QSO50112.1"/>
    <property type="molecule type" value="Genomic_DNA"/>
</dbReference>
<evidence type="ECO:0000259" key="2">
    <source>
        <dbReference type="Pfam" id="PF26593"/>
    </source>
</evidence>
<dbReference type="RefSeq" id="WP_206659413.1">
    <property type="nucleotide sequence ID" value="NZ_CP071183.1"/>
</dbReference>